<gene>
    <name evidence="1" type="ORF">BKG82_12730</name>
</gene>
<protein>
    <submittedName>
        <fullName evidence="1">Uncharacterized protein</fullName>
    </submittedName>
</protein>
<accession>A0A1S1LKS4</accession>
<evidence type="ECO:0000313" key="2">
    <source>
        <dbReference type="Proteomes" id="UP000180043"/>
    </source>
</evidence>
<organism evidence="1 2">
    <name type="scientific">Mycobacteroides chelonae</name>
    <name type="common">Mycobacterium chelonae</name>
    <dbReference type="NCBI Taxonomy" id="1774"/>
    <lineage>
        <taxon>Bacteria</taxon>
        <taxon>Bacillati</taxon>
        <taxon>Actinomycetota</taxon>
        <taxon>Actinomycetes</taxon>
        <taxon>Mycobacteriales</taxon>
        <taxon>Mycobacteriaceae</taxon>
        <taxon>Mycobacteroides</taxon>
    </lineage>
</organism>
<sequence length="582" mass="63901">MLLTDLAEVTPDDLDRLGISTPPALAGATIAMWRTSDKAKWHWVDERSRCKHLPDGRYGPRRRPVVPQQIPVLGFDLSRTALCSQCADRIALTAPAEAFITIAAALLRSARWLEQGRAGAAAGSWSWLAFARWKANRPLTGQAWDDALRQVRGKNWAGAALTLRGLVADFRAEADAVTRACVDSIAENPARASQIERAIRMVETDSPAREESDRVLVISGCRVRADDPWAHSQPYSQSSPWEVVASAWRQSGPAARGHQVLLEALCGYLDDQFPHVHDLAALAGCLVQSPAYEPGECLQSWAWRSAQAHRRAVVSAWLSRLDLALDGIASANRDPAVDCTHLVAVPFWPPVHDGLESVAYLSQFDVVAGPFKQRSEYFAKPSVAVLRVPEWAAQHAEQLRRPMRTVAIDDEAVQAIQLARAEGIAVMAGEFGRPRKPSQRVQESRAEMGADVHPYPEYRYMRRPLAPGAAPPNQLGAHGGGVEWTYWRVQQALGRGAVFVYGTDDLELLSLACTKGRWRPQVTLAVELQTGCRRHRDQGPHVCEVDGHLSTVNPDGALGFTPDELEDPVPIPAAYIAGLTFR</sequence>
<dbReference type="RefSeq" id="WP_070947426.1">
    <property type="nucleotide sequence ID" value="NZ_MLIQ01000014.1"/>
</dbReference>
<dbReference type="Proteomes" id="UP000180043">
    <property type="component" value="Unassembled WGS sequence"/>
</dbReference>
<name>A0A1S1LKS4_MYCCH</name>
<proteinExistence type="predicted"/>
<dbReference type="EMBL" id="MLIQ01000014">
    <property type="protein sequence ID" value="OHU57052.1"/>
    <property type="molecule type" value="Genomic_DNA"/>
</dbReference>
<evidence type="ECO:0000313" key="1">
    <source>
        <dbReference type="EMBL" id="OHU57052.1"/>
    </source>
</evidence>
<comment type="caution">
    <text evidence="1">The sequence shown here is derived from an EMBL/GenBank/DDBJ whole genome shotgun (WGS) entry which is preliminary data.</text>
</comment>
<reference evidence="1 2" key="1">
    <citation type="submission" date="2016-10" db="EMBL/GenBank/DDBJ databases">
        <title>Evaluation of Human, Veterinary and Environmental Mycobacterium chelonae Isolates by Core Genome Phylogenomic Analysis, Targeted Gene Comparison, and Anti-microbial Susceptibility Patterns: A Tale of Mistaken Identities.</title>
        <authorList>
            <person name="Fogelson S.B."/>
            <person name="Camus A.C."/>
            <person name="Lorenz W."/>
            <person name="Vasireddy R."/>
            <person name="Vasireddy S."/>
            <person name="Smith T."/>
            <person name="Brown-Elliott B.A."/>
            <person name="Wallace R.J.Jr."/>
            <person name="Hasan N.A."/>
            <person name="Reischl U."/>
            <person name="Sanchez S."/>
        </authorList>
    </citation>
    <scope>NUCLEOTIDE SEQUENCE [LARGE SCALE GENOMIC DNA]</scope>
    <source>
        <strain evidence="1 2">15515</strain>
    </source>
</reference>
<dbReference type="AlphaFoldDB" id="A0A1S1LKS4"/>